<accession>A0A521DAZ3</accession>
<organism evidence="3 4">
    <name type="scientific">Paracoccus laeviglucosivorans</name>
    <dbReference type="NCBI Taxonomy" id="1197861"/>
    <lineage>
        <taxon>Bacteria</taxon>
        <taxon>Pseudomonadati</taxon>
        <taxon>Pseudomonadota</taxon>
        <taxon>Alphaproteobacteria</taxon>
        <taxon>Rhodobacterales</taxon>
        <taxon>Paracoccaceae</taxon>
        <taxon>Paracoccus</taxon>
    </lineage>
</organism>
<name>A0A521DAZ3_9RHOB</name>
<feature type="transmembrane region" description="Helical" evidence="2">
    <location>
        <begin position="77"/>
        <end position="97"/>
    </location>
</feature>
<evidence type="ECO:0000313" key="4">
    <source>
        <dbReference type="Proteomes" id="UP000319014"/>
    </source>
</evidence>
<feature type="transmembrane region" description="Helical" evidence="2">
    <location>
        <begin position="399"/>
        <end position="420"/>
    </location>
</feature>
<feature type="transmembrane region" description="Helical" evidence="2">
    <location>
        <begin position="267"/>
        <end position="294"/>
    </location>
</feature>
<dbReference type="InterPro" id="IPR051533">
    <property type="entry name" value="WaaL-like"/>
</dbReference>
<keyword evidence="2" id="KW-1133">Transmembrane helix</keyword>
<feature type="transmembrane region" description="Helical" evidence="2">
    <location>
        <begin position="28"/>
        <end position="48"/>
    </location>
</feature>
<feature type="transmembrane region" description="Helical" evidence="2">
    <location>
        <begin position="55"/>
        <end position="71"/>
    </location>
</feature>
<protein>
    <recommendedName>
        <fullName evidence="5">O-Antigen ligase</fullName>
    </recommendedName>
</protein>
<keyword evidence="2" id="KW-0472">Membrane</keyword>
<gene>
    <name evidence="3" type="ORF">SAMN06265221_10761</name>
</gene>
<feature type="transmembrane region" description="Helical" evidence="2">
    <location>
        <begin position="149"/>
        <end position="169"/>
    </location>
</feature>
<feature type="compositionally biased region" description="Polar residues" evidence="1">
    <location>
        <begin position="1"/>
        <end position="21"/>
    </location>
</feature>
<evidence type="ECO:0000256" key="2">
    <source>
        <dbReference type="SAM" id="Phobius"/>
    </source>
</evidence>
<dbReference type="EMBL" id="FXTK01000007">
    <property type="protein sequence ID" value="SMO68887.1"/>
    <property type="molecule type" value="Genomic_DNA"/>
</dbReference>
<evidence type="ECO:0000313" key="3">
    <source>
        <dbReference type="EMBL" id="SMO68887.1"/>
    </source>
</evidence>
<sequence length="500" mass="55251">MGRASGESNTCFLNGPGQSMSPREAKSVPAFALMMLLIWPIVTSVIFSRMDKQKALVWTIVSGYLILPPLIEIDLPLIPGINKSMIPALCAALMLFLRRDPMGKGPSAPEMGMVVTILLVMNFTSPMLTTFTNPDTLFDGINVRPGMSITQGMADTLLVFMQLLPFLMGYRLLYNARGAELLLRALVLGILCYTVPMLFELRFSPQTNIIVYGYFQHDFVQTIRYGGYRPIVFLEHPLWVALITMWAFLAAIALARHNKTRRNILIALYLCCMVLLCKSAGALIQALIAAPLVAVARPKLMVLVAAMVASIAFAYPTLRTTPLLPVNDIVDVAMSISPERGRSLEFRLMNEEQLVERAMERSMFGWGGWGRPLFYDPYDGRLSSVPDGQWVIWLGARGIYGYLAQFLLLLVPIFTMMRALMRARGAARSPEYLMLGCLSLMLAMNCVDLIPNATLTPVTWIAAGALLGNARRLLKGVEQPGDLPVTEGILPKKAGLQTVL</sequence>
<feature type="transmembrane region" description="Helical" evidence="2">
    <location>
        <begin position="181"/>
        <end position="199"/>
    </location>
</feature>
<reference evidence="3 4" key="1">
    <citation type="submission" date="2017-05" db="EMBL/GenBank/DDBJ databases">
        <authorList>
            <person name="Varghese N."/>
            <person name="Submissions S."/>
        </authorList>
    </citation>
    <scope>NUCLEOTIDE SEQUENCE [LARGE SCALE GENOMIC DNA]</scope>
    <source>
        <strain evidence="3 4">DSM 100094</strain>
    </source>
</reference>
<evidence type="ECO:0008006" key="5">
    <source>
        <dbReference type="Google" id="ProtNLM"/>
    </source>
</evidence>
<dbReference type="PANTHER" id="PTHR37422:SF13">
    <property type="entry name" value="LIPOPOLYSACCHARIDE BIOSYNTHESIS PROTEIN PA4999-RELATED"/>
    <property type="match status" value="1"/>
</dbReference>
<evidence type="ECO:0000256" key="1">
    <source>
        <dbReference type="SAM" id="MobiDB-lite"/>
    </source>
</evidence>
<keyword evidence="2" id="KW-0812">Transmembrane</keyword>
<dbReference type="AlphaFoldDB" id="A0A521DAZ3"/>
<proteinExistence type="predicted"/>
<dbReference type="PANTHER" id="PTHR37422">
    <property type="entry name" value="TEICHURONIC ACID BIOSYNTHESIS PROTEIN TUAE"/>
    <property type="match status" value="1"/>
</dbReference>
<dbReference type="Proteomes" id="UP000319014">
    <property type="component" value="Unassembled WGS sequence"/>
</dbReference>
<feature type="region of interest" description="Disordered" evidence="1">
    <location>
        <begin position="1"/>
        <end position="23"/>
    </location>
</feature>
<feature type="transmembrane region" description="Helical" evidence="2">
    <location>
        <begin position="109"/>
        <end position="129"/>
    </location>
</feature>
<feature type="transmembrane region" description="Helical" evidence="2">
    <location>
        <begin position="300"/>
        <end position="318"/>
    </location>
</feature>
<feature type="transmembrane region" description="Helical" evidence="2">
    <location>
        <begin position="238"/>
        <end position="255"/>
    </location>
</feature>
<keyword evidence="4" id="KW-1185">Reference proteome</keyword>